<evidence type="ECO:0000259" key="1">
    <source>
        <dbReference type="Pfam" id="PF18676"/>
    </source>
</evidence>
<keyword evidence="3" id="KW-1185">Reference proteome</keyword>
<protein>
    <recommendedName>
        <fullName evidence="1">MBG domain-containing protein</fullName>
    </recommendedName>
</protein>
<dbReference type="Proteomes" id="UP000674217">
    <property type="component" value="Unassembled WGS sequence"/>
</dbReference>
<name>A0ABS5CXB6_9FLAO</name>
<feature type="domain" description="MBG" evidence="1">
    <location>
        <begin position="17"/>
        <end position="85"/>
    </location>
</feature>
<dbReference type="InterPro" id="IPR041286">
    <property type="entry name" value="MBG_2"/>
</dbReference>
<reference evidence="2 3" key="1">
    <citation type="submission" date="2021-03" db="EMBL/GenBank/DDBJ databases">
        <title>Flavobacterium Flabelliformis Sp. Nov. And Flavobacterium Geliluteum Sp. Nov., Two Novel Multidrug Resistant Psychrophilic Species Isolated From Antarctica.</title>
        <authorList>
            <person name="Kralova S."/>
            <person name="Busse H.J."/>
            <person name="Bezdicek M."/>
            <person name="Nykrynova M."/>
            <person name="Kroupova E."/>
            <person name="Krsek D."/>
            <person name="Sedlacek I."/>
        </authorList>
    </citation>
    <scope>NUCLEOTIDE SEQUENCE [LARGE SCALE GENOMIC DNA]</scope>
    <source>
        <strain evidence="2 3">P4023</strain>
    </source>
</reference>
<sequence length="95" mass="9619">STTDALLTVTPKAINVSVVADNKTKVYGDANPVLTAVVTGTVNGDVIDYTLSTTATTTSAVGSYPIAVALGSNPNYTISTTDALLMVTPKAINVS</sequence>
<evidence type="ECO:0000313" key="3">
    <source>
        <dbReference type="Proteomes" id="UP000674217"/>
    </source>
</evidence>
<organism evidence="2 3">
    <name type="scientific">Flavobacterium flabelliforme</name>
    <dbReference type="NCBI Taxonomy" id="2816119"/>
    <lineage>
        <taxon>Bacteria</taxon>
        <taxon>Pseudomonadati</taxon>
        <taxon>Bacteroidota</taxon>
        <taxon>Flavobacteriia</taxon>
        <taxon>Flavobacteriales</taxon>
        <taxon>Flavobacteriaceae</taxon>
        <taxon>Flavobacterium</taxon>
    </lineage>
</organism>
<comment type="caution">
    <text evidence="2">The sequence shown here is derived from an EMBL/GenBank/DDBJ whole genome shotgun (WGS) entry which is preliminary data.</text>
</comment>
<accession>A0ABS5CXB6</accession>
<feature type="non-terminal residue" evidence="2">
    <location>
        <position position="1"/>
    </location>
</feature>
<evidence type="ECO:0000313" key="2">
    <source>
        <dbReference type="EMBL" id="MBP4143260.1"/>
    </source>
</evidence>
<dbReference type="RefSeq" id="WP_210646984.1">
    <property type="nucleotide sequence ID" value="NZ_JAGFBU010000039.1"/>
</dbReference>
<dbReference type="Pfam" id="PF18676">
    <property type="entry name" value="MBG_2"/>
    <property type="match status" value="1"/>
</dbReference>
<dbReference type="Gene3D" id="3.30.160.710">
    <property type="match status" value="1"/>
</dbReference>
<proteinExistence type="predicted"/>
<gene>
    <name evidence="2" type="ORF">J3S90_15795</name>
</gene>
<dbReference type="EMBL" id="JAGFBU010000039">
    <property type="protein sequence ID" value="MBP4143260.1"/>
    <property type="molecule type" value="Genomic_DNA"/>
</dbReference>
<feature type="non-terminal residue" evidence="2">
    <location>
        <position position="95"/>
    </location>
</feature>